<dbReference type="EMBL" id="JH598340">
    <property type="status" value="NOT_ANNOTATED_CDS"/>
    <property type="molecule type" value="Genomic_DNA"/>
</dbReference>
<feature type="region of interest" description="Disordered" evidence="1">
    <location>
        <begin position="29"/>
        <end position="50"/>
    </location>
</feature>
<organism evidence="2 3">
    <name type="scientific">Hyaloperonospora arabidopsidis (strain Emoy2)</name>
    <name type="common">Downy mildew agent</name>
    <name type="synonym">Peronospora arabidopsidis</name>
    <dbReference type="NCBI Taxonomy" id="559515"/>
    <lineage>
        <taxon>Eukaryota</taxon>
        <taxon>Sar</taxon>
        <taxon>Stramenopiles</taxon>
        <taxon>Oomycota</taxon>
        <taxon>Peronosporomycetes</taxon>
        <taxon>Peronosporales</taxon>
        <taxon>Peronosporaceae</taxon>
        <taxon>Hyaloperonospora</taxon>
    </lineage>
</organism>
<reference evidence="3" key="1">
    <citation type="journal article" date="2010" name="Science">
        <title>Signatures of adaptation to obligate biotrophy in the Hyaloperonospora arabidopsidis genome.</title>
        <authorList>
            <person name="Baxter L."/>
            <person name="Tripathy S."/>
            <person name="Ishaque N."/>
            <person name="Boot N."/>
            <person name="Cabral A."/>
            <person name="Kemen E."/>
            <person name="Thines M."/>
            <person name="Ah-Fong A."/>
            <person name="Anderson R."/>
            <person name="Badejoko W."/>
            <person name="Bittner-Eddy P."/>
            <person name="Boore J.L."/>
            <person name="Chibucos M.C."/>
            <person name="Coates M."/>
            <person name="Dehal P."/>
            <person name="Delehaunty K."/>
            <person name="Dong S."/>
            <person name="Downton P."/>
            <person name="Dumas B."/>
            <person name="Fabro G."/>
            <person name="Fronick C."/>
            <person name="Fuerstenberg S.I."/>
            <person name="Fulton L."/>
            <person name="Gaulin E."/>
            <person name="Govers F."/>
            <person name="Hughes L."/>
            <person name="Humphray S."/>
            <person name="Jiang R.H."/>
            <person name="Judelson H."/>
            <person name="Kamoun S."/>
            <person name="Kyung K."/>
            <person name="Meijer H."/>
            <person name="Minx P."/>
            <person name="Morris P."/>
            <person name="Nelson J."/>
            <person name="Phuntumart V."/>
            <person name="Qutob D."/>
            <person name="Rehmany A."/>
            <person name="Rougon-Cardoso A."/>
            <person name="Ryden P."/>
            <person name="Torto-Alalibo T."/>
            <person name="Studholme D."/>
            <person name="Wang Y."/>
            <person name="Win J."/>
            <person name="Wood J."/>
            <person name="Clifton S.W."/>
            <person name="Rogers J."/>
            <person name="Van den Ackerveken G."/>
            <person name="Jones J.D."/>
            <person name="McDowell J.M."/>
            <person name="Beynon J."/>
            <person name="Tyler B.M."/>
        </authorList>
    </citation>
    <scope>NUCLEOTIDE SEQUENCE [LARGE SCALE GENOMIC DNA]</scope>
    <source>
        <strain evidence="3">Emoy2</strain>
    </source>
</reference>
<evidence type="ECO:0000313" key="3">
    <source>
        <dbReference type="Proteomes" id="UP000011713"/>
    </source>
</evidence>
<dbReference type="VEuPathDB" id="FungiDB:HpaG814316"/>
<protein>
    <submittedName>
        <fullName evidence="2">Uncharacterized protein</fullName>
    </submittedName>
</protein>
<proteinExistence type="predicted"/>
<dbReference type="Proteomes" id="UP000011713">
    <property type="component" value="Unassembled WGS sequence"/>
</dbReference>
<name>M4C5E1_HYAAE</name>
<dbReference type="EnsemblProtists" id="HpaT814316">
    <property type="protein sequence ID" value="HpaP814316"/>
    <property type="gene ID" value="HpaG814316"/>
</dbReference>
<reference evidence="2" key="2">
    <citation type="submission" date="2015-06" db="UniProtKB">
        <authorList>
            <consortium name="EnsemblProtists"/>
        </authorList>
    </citation>
    <scope>IDENTIFICATION</scope>
    <source>
        <strain evidence="2">Emoy2</strain>
    </source>
</reference>
<dbReference type="AlphaFoldDB" id="M4C5E1"/>
<evidence type="ECO:0000256" key="1">
    <source>
        <dbReference type="SAM" id="MobiDB-lite"/>
    </source>
</evidence>
<dbReference type="InParanoid" id="M4C5E1"/>
<dbReference type="HOGENOM" id="CLU_2643293_0_0_1"/>
<keyword evidence="3" id="KW-1185">Reference proteome</keyword>
<evidence type="ECO:0000313" key="2">
    <source>
        <dbReference type="EnsemblProtists" id="HpaP814316"/>
    </source>
</evidence>
<accession>M4C5E1</accession>
<sequence>MYQDEETKWEGLKMYLRAEFDKLTHRRARNARKTAKRRDEACSSVRGLQNQQEQTTAETIFAMERRLRATKQSGVNV</sequence>